<accession>A0A6F9DTJ2</accession>
<keyword evidence="3" id="KW-1133">Transmembrane helix</keyword>
<dbReference type="PANTHER" id="PTHR10024">
    <property type="entry name" value="SYNAPTOTAGMIN"/>
    <property type="match status" value="1"/>
</dbReference>
<keyword evidence="3" id="KW-0472">Membrane</keyword>
<dbReference type="InterPro" id="IPR000008">
    <property type="entry name" value="C2_dom"/>
</dbReference>
<proteinExistence type="evidence at transcript level"/>
<dbReference type="GO" id="GO:0001786">
    <property type="term" value="F:phosphatidylserine binding"/>
    <property type="evidence" value="ECO:0007669"/>
    <property type="project" value="TreeGrafter"/>
</dbReference>
<organism evidence="5">
    <name type="scientific">Phallusia mammillata</name>
    <dbReference type="NCBI Taxonomy" id="59560"/>
    <lineage>
        <taxon>Eukaryota</taxon>
        <taxon>Metazoa</taxon>
        <taxon>Chordata</taxon>
        <taxon>Tunicata</taxon>
        <taxon>Ascidiacea</taxon>
        <taxon>Phlebobranchia</taxon>
        <taxon>Ascidiidae</taxon>
        <taxon>Phallusia</taxon>
    </lineage>
</organism>
<dbReference type="PROSITE" id="PS50004">
    <property type="entry name" value="C2"/>
    <property type="match status" value="2"/>
</dbReference>
<dbReference type="PANTHER" id="PTHR10024:SF348">
    <property type="entry name" value="SYNAPTOTAGMIN-17"/>
    <property type="match status" value="1"/>
</dbReference>
<feature type="domain" description="C2" evidence="4">
    <location>
        <begin position="279"/>
        <end position="418"/>
    </location>
</feature>
<dbReference type="SMART" id="SM00239">
    <property type="entry name" value="C2"/>
    <property type="match status" value="2"/>
</dbReference>
<dbReference type="SUPFAM" id="SSF49562">
    <property type="entry name" value="C2 domain (Calcium/lipid-binding domain, CaLB)"/>
    <property type="match status" value="2"/>
</dbReference>
<keyword evidence="3" id="KW-0812">Transmembrane</keyword>
<evidence type="ECO:0000256" key="1">
    <source>
        <dbReference type="ARBA" id="ARBA00006996"/>
    </source>
</evidence>
<dbReference type="AlphaFoldDB" id="A0A6F9DTJ2"/>
<comment type="similarity">
    <text evidence="1">Belongs to the synaptotagmin family.</text>
</comment>
<evidence type="ECO:0000259" key="4">
    <source>
        <dbReference type="PROSITE" id="PS50004"/>
    </source>
</evidence>
<dbReference type="GO" id="GO:0070382">
    <property type="term" value="C:exocytic vesicle"/>
    <property type="evidence" value="ECO:0007669"/>
    <property type="project" value="TreeGrafter"/>
</dbReference>
<evidence type="ECO:0000256" key="3">
    <source>
        <dbReference type="SAM" id="Phobius"/>
    </source>
</evidence>
<dbReference type="GO" id="GO:0005544">
    <property type="term" value="F:calcium-dependent phospholipid binding"/>
    <property type="evidence" value="ECO:0007669"/>
    <property type="project" value="TreeGrafter"/>
</dbReference>
<evidence type="ECO:0000256" key="2">
    <source>
        <dbReference type="SAM" id="MobiDB-lite"/>
    </source>
</evidence>
<dbReference type="Gene3D" id="2.60.40.150">
    <property type="entry name" value="C2 domain"/>
    <property type="match status" value="2"/>
</dbReference>
<evidence type="ECO:0000313" key="5">
    <source>
        <dbReference type="EMBL" id="CAB3266767.1"/>
    </source>
</evidence>
<feature type="region of interest" description="Disordered" evidence="2">
    <location>
        <begin position="423"/>
        <end position="451"/>
    </location>
</feature>
<dbReference type="GO" id="GO:0000149">
    <property type="term" value="F:SNARE binding"/>
    <property type="evidence" value="ECO:0007669"/>
    <property type="project" value="TreeGrafter"/>
</dbReference>
<dbReference type="InterPro" id="IPR035892">
    <property type="entry name" value="C2_domain_sf"/>
</dbReference>
<name>A0A6F9DTJ2_9ASCI</name>
<dbReference type="EMBL" id="LR790905">
    <property type="protein sequence ID" value="CAB3266767.1"/>
    <property type="molecule type" value="mRNA"/>
</dbReference>
<gene>
    <name evidence="5" type="primary">Syt5</name>
</gene>
<dbReference type="GO" id="GO:0005509">
    <property type="term" value="F:calcium ion binding"/>
    <property type="evidence" value="ECO:0007669"/>
    <property type="project" value="TreeGrafter"/>
</dbReference>
<reference evidence="5" key="1">
    <citation type="submission" date="2020-04" db="EMBL/GenBank/DDBJ databases">
        <authorList>
            <person name="Neveu A P."/>
        </authorList>
    </citation>
    <scope>NUCLEOTIDE SEQUENCE</scope>
    <source>
        <tissue evidence="5">Whole embryo</tissue>
    </source>
</reference>
<dbReference type="GO" id="GO:0030276">
    <property type="term" value="F:clathrin binding"/>
    <property type="evidence" value="ECO:0007669"/>
    <property type="project" value="TreeGrafter"/>
</dbReference>
<dbReference type="Pfam" id="PF00168">
    <property type="entry name" value="C2"/>
    <property type="match status" value="2"/>
</dbReference>
<sequence>MTLTGGAIAGIAIVSIIGFGLIVWLIVYVIKKRQRDAAYFDRCSRILKKYGNKAHNDVIAKFPYAGATFVRAPAPGQQMTSRELSASQEFVVPPTRNYDVDEGDEAERKQLISMNKPIDPSAIDPRLYSPEFIDQDPGSPTSGRRPPQVFFSIEFDPVFNILRIHVDQARYLKPKDQSQFSNPYCVVSVLPGSHSKESHKIRNTVDPLFQENFSFEVQPHELREKTVQIKFFNYDQYSRDESMGTVVQRLDEFKLDNRVDLWRKIYQLEPHEKIGSEHQSGDMLLRIGYLPSAEKLTVVLLKARSLNEVETDGERRAPDPYIRVSIYHEGNLLKKKKTSTKRRTCNPTYNQAINFAVPLDVLPQVEIQFSVVHESGLKINRAERKEAIGYLEIGPHSSGAEFEHWRDLMSNKPQARWHHLAAPTGIDQPTTSGQSGAGIDDDVPTSSQSTS</sequence>
<dbReference type="GO" id="GO:0005886">
    <property type="term" value="C:plasma membrane"/>
    <property type="evidence" value="ECO:0007669"/>
    <property type="project" value="TreeGrafter"/>
</dbReference>
<dbReference type="GO" id="GO:0017156">
    <property type="term" value="P:calcium-ion regulated exocytosis"/>
    <property type="evidence" value="ECO:0007669"/>
    <property type="project" value="TreeGrafter"/>
</dbReference>
<protein>
    <submittedName>
        <fullName evidence="5">Synaptotagmin-5-like</fullName>
    </submittedName>
</protein>
<feature type="transmembrane region" description="Helical" evidence="3">
    <location>
        <begin position="6"/>
        <end position="30"/>
    </location>
</feature>
<feature type="domain" description="C2" evidence="4">
    <location>
        <begin position="145"/>
        <end position="263"/>
    </location>
</feature>
<dbReference type="CDD" id="cd00276">
    <property type="entry name" value="C2B_Synaptotagmin"/>
    <property type="match status" value="1"/>
</dbReference>